<proteinExistence type="predicted"/>
<dbReference type="Gene3D" id="3.40.630.30">
    <property type="match status" value="1"/>
</dbReference>
<evidence type="ECO:0000259" key="1">
    <source>
        <dbReference type="PROSITE" id="PS51186"/>
    </source>
</evidence>
<organism evidence="2 3">
    <name type="scientific">Ureibacillus sinduriensis BLB-1 = JCM 15800</name>
    <dbReference type="NCBI Taxonomy" id="1384057"/>
    <lineage>
        <taxon>Bacteria</taxon>
        <taxon>Bacillati</taxon>
        <taxon>Bacillota</taxon>
        <taxon>Bacilli</taxon>
        <taxon>Bacillales</taxon>
        <taxon>Caryophanaceae</taxon>
        <taxon>Ureibacillus</taxon>
    </lineage>
</organism>
<evidence type="ECO:0000313" key="3">
    <source>
        <dbReference type="Proteomes" id="UP000030408"/>
    </source>
</evidence>
<dbReference type="AlphaFoldDB" id="A0A0A3I0S2"/>
<dbReference type="PANTHER" id="PTHR43792:SF13">
    <property type="entry name" value="ACETYLTRANSFERASE"/>
    <property type="match status" value="1"/>
</dbReference>
<dbReference type="Pfam" id="PF13302">
    <property type="entry name" value="Acetyltransf_3"/>
    <property type="match status" value="1"/>
</dbReference>
<dbReference type="STRING" id="1384057.CD33_04165"/>
<protein>
    <recommendedName>
        <fullName evidence="1">N-acetyltransferase domain-containing protein</fullName>
    </recommendedName>
</protein>
<reference evidence="2 3" key="1">
    <citation type="submission" date="2014-02" db="EMBL/GenBank/DDBJ databases">
        <title>Draft genome sequence of Lysinibacillus sinduriensis JCM 15800.</title>
        <authorList>
            <person name="Zhang F."/>
            <person name="Wang G."/>
            <person name="Zhang L."/>
        </authorList>
    </citation>
    <scope>NUCLEOTIDE SEQUENCE [LARGE SCALE GENOMIC DNA]</scope>
    <source>
        <strain evidence="2 3">JCM 15800</strain>
    </source>
</reference>
<gene>
    <name evidence="2" type="ORF">CD33_04165</name>
</gene>
<dbReference type="InterPro" id="IPR016181">
    <property type="entry name" value="Acyl_CoA_acyltransferase"/>
</dbReference>
<dbReference type="EMBL" id="JPVO01000041">
    <property type="protein sequence ID" value="KGR77105.1"/>
    <property type="molecule type" value="Genomic_DNA"/>
</dbReference>
<dbReference type="OrthoDB" id="452315at2"/>
<dbReference type="SUPFAM" id="SSF55729">
    <property type="entry name" value="Acyl-CoA N-acyltransferases (Nat)"/>
    <property type="match status" value="1"/>
</dbReference>
<feature type="domain" description="N-acetyltransferase" evidence="1">
    <location>
        <begin position="7"/>
        <end position="149"/>
    </location>
</feature>
<dbReference type="eggNOG" id="COG1670">
    <property type="taxonomic scope" value="Bacteria"/>
</dbReference>
<dbReference type="RefSeq" id="WP_036198454.1">
    <property type="nucleotide sequence ID" value="NZ_AVCY01000015.1"/>
</dbReference>
<dbReference type="PROSITE" id="PS51186">
    <property type="entry name" value="GNAT"/>
    <property type="match status" value="1"/>
</dbReference>
<dbReference type="InterPro" id="IPR000182">
    <property type="entry name" value="GNAT_dom"/>
</dbReference>
<dbReference type="Proteomes" id="UP000030408">
    <property type="component" value="Unassembled WGS sequence"/>
</dbReference>
<comment type="caution">
    <text evidence="2">The sequence shown here is derived from an EMBL/GenBank/DDBJ whole genome shotgun (WGS) entry which is preliminary data.</text>
</comment>
<name>A0A0A3I0S2_9BACL</name>
<dbReference type="InterPro" id="IPR051531">
    <property type="entry name" value="N-acetyltransferase"/>
</dbReference>
<dbReference type="GO" id="GO:0016747">
    <property type="term" value="F:acyltransferase activity, transferring groups other than amino-acyl groups"/>
    <property type="evidence" value="ECO:0007669"/>
    <property type="project" value="InterPro"/>
</dbReference>
<dbReference type="PANTHER" id="PTHR43792">
    <property type="entry name" value="GNAT FAMILY, PUTATIVE (AFU_ORTHOLOGUE AFUA_3G00765)-RELATED-RELATED"/>
    <property type="match status" value="1"/>
</dbReference>
<accession>A0A0A3I0S2</accession>
<dbReference type="CDD" id="cd04301">
    <property type="entry name" value="NAT_SF"/>
    <property type="match status" value="1"/>
</dbReference>
<keyword evidence="3" id="KW-1185">Reference proteome</keyword>
<sequence length="149" mass="17138">MLETDRLKIIPCTEETVQIANHQNYNNGPQITTYLQELTIDPSLLYWGCWMVVRKSDDRVIGDIGFKGKPDKNHTVEVGYGFLEEFWNKGYATEAVGALIAWAFNTARVEKIKAETLKDNHGSMRVLEKLGMHRIDVGETMVYWELDKK</sequence>
<evidence type="ECO:0000313" key="2">
    <source>
        <dbReference type="EMBL" id="KGR77105.1"/>
    </source>
</evidence>